<dbReference type="InterPro" id="IPR029060">
    <property type="entry name" value="PIN-like_dom_sf"/>
</dbReference>
<feature type="region of interest" description="Disordered" evidence="3">
    <location>
        <begin position="900"/>
        <end position="926"/>
    </location>
</feature>
<keyword evidence="2" id="KW-0378">Hydrolase</keyword>
<dbReference type="InterPro" id="IPR037316">
    <property type="entry name" value="Yen1_H3TH"/>
</dbReference>
<accession>A0A409XHP6</accession>
<name>A0A409XHP6_PSICY</name>
<dbReference type="GO" id="GO:0008821">
    <property type="term" value="F:crossover junction DNA endonuclease activity"/>
    <property type="evidence" value="ECO:0007669"/>
    <property type="project" value="InterPro"/>
</dbReference>
<dbReference type="InterPro" id="IPR006084">
    <property type="entry name" value="XPG/Rad2"/>
</dbReference>
<dbReference type="SMART" id="SM00484">
    <property type="entry name" value="XPGI"/>
    <property type="match status" value="1"/>
</dbReference>
<feature type="compositionally biased region" description="Basic residues" evidence="3">
    <location>
        <begin position="573"/>
        <end position="582"/>
    </location>
</feature>
<dbReference type="STRING" id="93625.A0A409XHP6"/>
<gene>
    <name evidence="6" type="ORF">CVT25_013102</name>
</gene>
<feature type="domain" description="XPG N-terminal" evidence="5">
    <location>
        <begin position="1"/>
        <end position="104"/>
    </location>
</feature>
<feature type="compositionally biased region" description="Polar residues" evidence="3">
    <location>
        <begin position="786"/>
        <end position="800"/>
    </location>
</feature>
<dbReference type="GO" id="GO:0006281">
    <property type="term" value="P:DNA repair"/>
    <property type="evidence" value="ECO:0007669"/>
    <property type="project" value="UniProtKB-ARBA"/>
</dbReference>
<dbReference type="PRINTS" id="PR00853">
    <property type="entry name" value="XPGRADSUPER"/>
</dbReference>
<proteinExistence type="predicted"/>
<dbReference type="Pfam" id="PF00867">
    <property type="entry name" value="XPG_I"/>
    <property type="match status" value="1"/>
</dbReference>
<feature type="compositionally biased region" description="Low complexity" evidence="3">
    <location>
        <begin position="724"/>
        <end position="771"/>
    </location>
</feature>
<feature type="compositionally biased region" description="Polar residues" evidence="3">
    <location>
        <begin position="406"/>
        <end position="415"/>
    </location>
</feature>
<evidence type="ECO:0000313" key="7">
    <source>
        <dbReference type="Proteomes" id="UP000283269"/>
    </source>
</evidence>
<feature type="compositionally biased region" description="Polar residues" evidence="3">
    <location>
        <begin position="816"/>
        <end position="834"/>
    </location>
</feature>
<keyword evidence="1" id="KW-0540">Nuclease</keyword>
<dbReference type="InterPro" id="IPR006085">
    <property type="entry name" value="XPG_DNA_repair_N"/>
</dbReference>
<evidence type="ECO:0000256" key="2">
    <source>
        <dbReference type="ARBA" id="ARBA00022801"/>
    </source>
</evidence>
<feature type="compositionally biased region" description="Basic and acidic residues" evidence="3">
    <location>
        <begin position="551"/>
        <end position="562"/>
    </location>
</feature>
<feature type="region of interest" description="Disordered" evidence="3">
    <location>
        <begin position="672"/>
        <end position="696"/>
    </location>
</feature>
<evidence type="ECO:0008006" key="8">
    <source>
        <dbReference type="Google" id="ProtNLM"/>
    </source>
</evidence>
<dbReference type="InterPro" id="IPR041177">
    <property type="entry name" value="GEN1_C"/>
</dbReference>
<dbReference type="Gene3D" id="3.40.50.1010">
    <property type="entry name" value="5'-nuclease"/>
    <property type="match status" value="2"/>
</dbReference>
<dbReference type="CDD" id="cd09870">
    <property type="entry name" value="PIN_YEN1"/>
    <property type="match status" value="1"/>
</dbReference>
<dbReference type="Pfam" id="PF00752">
    <property type="entry name" value="XPG_N"/>
    <property type="match status" value="1"/>
</dbReference>
<dbReference type="Pfam" id="PF18380">
    <property type="entry name" value="GEN1_C"/>
    <property type="match status" value="1"/>
</dbReference>
<evidence type="ECO:0000256" key="1">
    <source>
        <dbReference type="ARBA" id="ARBA00022722"/>
    </source>
</evidence>
<reference evidence="6 7" key="1">
    <citation type="journal article" date="2018" name="Evol. Lett.">
        <title>Horizontal gene cluster transfer increased hallucinogenic mushroom diversity.</title>
        <authorList>
            <person name="Reynolds H.T."/>
            <person name="Vijayakumar V."/>
            <person name="Gluck-Thaler E."/>
            <person name="Korotkin H.B."/>
            <person name="Matheny P.B."/>
            <person name="Slot J.C."/>
        </authorList>
    </citation>
    <scope>NUCLEOTIDE SEQUENCE [LARGE SCALE GENOMIC DNA]</scope>
    <source>
        <strain evidence="6 7">2631</strain>
    </source>
</reference>
<dbReference type="SUPFAM" id="SSF47807">
    <property type="entry name" value="5' to 3' exonuclease, C-terminal subdomain"/>
    <property type="match status" value="1"/>
</dbReference>
<dbReference type="InParanoid" id="A0A409XHP6"/>
<feature type="compositionally biased region" description="Acidic residues" evidence="3">
    <location>
        <begin position="491"/>
        <end position="506"/>
    </location>
</feature>
<dbReference type="SMART" id="SM00485">
    <property type="entry name" value="XPGN"/>
    <property type="match status" value="1"/>
</dbReference>
<feature type="region of interest" description="Disordered" evidence="3">
    <location>
        <begin position="551"/>
        <end position="644"/>
    </location>
</feature>
<organism evidence="6 7">
    <name type="scientific">Psilocybe cyanescens</name>
    <dbReference type="NCBI Taxonomy" id="93625"/>
    <lineage>
        <taxon>Eukaryota</taxon>
        <taxon>Fungi</taxon>
        <taxon>Dikarya</taxon>
        <taxon>Basidiomycota</taxon>
        <taxon>Agaricomycotina</taxon>
        <taxon>Agaricomycetes</taxon>
        <taxon>Agaricomycetidae</taxon>
        <taxon>Agaricales</taxon>
        <taxon>Agaricineae</taxon>
        <taxon>Strophariaceae</taxon>
        <taxon>Psilocybe</taxon>
    </lineage>
</organism>
<dbReference type="InterPro" id="IPR006086">
    <property type="entry name" value="XPG-I_dom"/>
</dbReference>
<dbReference type="GO" id="GO:0017108">
    <property type="term" value="F:5'-flap endonuclease activity"/>
    <property type="evidence" value="ECO:0007669"/>
    <property type="project" value="TreeGrafter"/>
</dbReference>
<dbReference type="PANTHER" id="PTHR11081">
    <property type="entry name" value="FLAP ENDONUCLEASE FAMILY MEMBER"/>
    <property type="match status" value="1"/>
</dbReference>
<evidence type="ECO:0000256" key="3">
    <source>
        <dbReference type="SAM" id="MobiDB-lite"/>
    </source>
</evidence>
<feature type="region of interest" description="Disordered" evidence="3">
    <location>
        <begin position="714"/>
        <end position="885"/>
    </location>
</feature>
<sequence length="963" mass="106400">MGVAGLWELLRPAAKTRSLTELAIKEGFEANPDGKRGFRLGIDASIWFFHAEYGKEGENPVLRTLFFRCATLMHTTFLPIFVFDGPKRPDVKRGKKINKTSHKLIPGMKNIIEAFGFEWRMIQAPGEAEAELAYLNRVGVIDGVLSDDVDNFLFGATTVIRKSALGLLTNISHLFSSSNTLSGNRSNPALNSAGKEDKNHTRVFRIQDLKEHPDVRLTRGGMILIGLMAGGDYHTAGVPRCGKVTAHGLAKCGFGDSLYDAAVNLDREDLAEFITHWRKDLIQEIRTNSKGELGRKQASLANAFPREFPDIDILLSYVKPITSESMGRASNNLQVTWSKEPDLAKLAATCEMYFEWGYKEAIIKRFRTVMWQSIVLRILRRAVLDRHDRQPAERAPPNTPRKKKNGATTPCGTPSRMIAQNFSCLTLETERTYISGSESEDDEDDRLIVKVHNKRTHTSTNGLLEYRVEIAPKQLVRLAEGGIQGLRQPEGQDEWASEPEEDEDEDAGPKKRGKGQPPHPDSHLRLWMPACMVEIVEPGLVQDFKDIEDKKVQKKAEKEAKKGTKPSTAKTTKAPKKTKTKKSVGNSDDEEVDDNHYLSEEPKKKTKKPTAKPREETEDVFSSPMPEKPKKKTVTKPSISSSQIYNYEVPSSLSEDEDELPTYLLFGASTVSKRRDSAINSSDEAEPEIVTSTSKPEVIDLTRKNFSDKVTTSTGGLKSFFPVSKSMNKTTSKSSASTSKASASTSTTCYSSNASGPSTWKGSSGTSSATTDDPLVKSGCGKHSRTTGQKASIDKVSTTKKPFALDPDDSSCGEYDTTSWTKSVAVTGSSITSPSKRKAHTKSWSSSSESDTRDLVKKSPRKKLMHTSSQLACRPMSPSPGRLRSPALWKISNEVIDISTEAESDNDLPGRIRPQTQSRQTFPCAPKAKSKVKMELLLKPSISSNQSSYQKVHTVIPDIIDLT</sequence>
<dbReference type="Proteomes" id="UP000283269">
    <property type="component" value="Unassembled WGS sequence"/>
</dbReference>
<evidence type="ECO:0000259" key="5">
    <source>
        <dbReference type="SMART" id="SM00485"/>
    </source>
</evidence>
<dbReference type="OrthoDB" id="2959108at2759"/>
<evidence type="ECO:0000259" key="4">
    <source>
        <dbReference type="SMART" id="SM00484"/>
    </source>
</evidence>
<dbReference type="SUPFAM" id="SSF88723">
    <property type="entry name" value="PIN domain-like"/>
    <property type="match status" value="1"/>
</dbReference>
<feature type="region of interest" description="Disordered" evidence="3">
    <location>
        <begin position="482"/>
        <end position="523"/>
    </location>
</feature>
<dbReference type="AlphaFoldDB" id="A0A409XHP6"/>
<protein>
    <recommendedName>
        <fullName evidence="8">XPG-I domain-containing protein</fullName>
    </recommendedName>
</protein>
<evidence type="ECO:0000313" key="6">
    <source>
        <dbReference type="EMBL" id="PPQ90277.1"/>
    </source>
</evidence>
<keyword evidence="7" id="KW-1185">Reference proteome</keyword>
<dbReference type="InterPro" id="IPR036279">
    <property type="entry name" value="5-3_exonuclease_C_sf"/>
</dbReference>
<dbReference type="CDD" id="cd09906">
    <property type="entry name" value="H3TH_YEN1"/>
    <property type="match status" value="1"/>
</dbReference>
<feature type="compositionally biased region" description="Basic and acidic residues" evidence="3">
    <location>
        <begin position="594"/>
        <end position="603"/>
    </location>
</feature>
<comment type="caution">
    <text evidence="6">The sequence shown here is derived from an EMBL/GenBank/DDBJ whole genome shotgun (WGS) entry which is preliminary data.</text>
</comment>
<feature type="region of interest" description="Disordered" evidence="3">
    <location>
        <begin position="388"/>
        <end position="415"/>
    </location>
</feature>
<dbReference type="PANTHER" id="PTHR11081:SF75">
    <property type="entry name" value="ENDONUCLEASE, PUTATIVE (AFU_ORTHOLOGUE AFUA_3G13260)-RELATED"/>
    <property type="match status" value="1"/>
</dbReference>
<feature type="domain" description="XPG-I" evidence="4">
    <location>
        <begin position="113"/>
        <end position="183"/>
    </location>
</feature>
<dbReference type="EMBL" id="NHYD01001659">
    <property type="protein sequence ID" value="PPQ90277.1"/>
    <property type="molecule type" value="Genomic_DNA"/>
</dbReference>